<evidence type="ECO:0000256" key="5">
    <source>
        <dbReference type="ARBA" id="ARBA00023136"/>
    </source>
</evidence>
<dbReference type="InterPro" id="IPR051836">
    <property type="entry name" value="Kremen_rcpt"/>
</dbReference>
<evidence type="ECO:0000259" key="9">
    <source>
        <dbReference type="PROSITE" id="PS51212"/>
    </source>
</evidence>
<dbReference type="GO" id="GO:0005886">
    <property type="term" value="C:plasma membrane"/>
    <property type="evidence" value="ECO:0007669"/>
    <property type="project" value="TreeGrafter"/>
</dbReference>
<comment type="caution">
    <text evidence="10">The sequence shown here is derived from an EMBL/GenBank/DDBJ whole genome shotgun (WGS) entry which is preliminary data.</text>
</comment>
<dbReference type="Pfam" id="PF01822">
    <property type="entry name" value="WSC"/>
    <property type="match status" value="1"/>
</dbReference>
<proteinExistence type="predicted"/>
<evidence type="ECO:0000256" key="1">
    <source>
        <dbReference type="ARBA" id="ARBA00004167"/>
    </source>
</evidence>
<accession>A0A9P7YTQ1</accession>
<evidence type="ECO:0000313" key="10">
    <source>
        <dbReference type="EMBL" id="KAG9238908.1"/>
    </source>
</evidence>
<keyword evidence="11" id="KW-1185">Reference proteome</keyword>
<evidence type="ECO:0000256" key="8">
    <source>
        <dbReference type="SAM" id="SignalP"/>
    </source>
</evidence>
<keyword evidence="6" id="KW-0325">Glycoprotein</keyword>
<keyword evidence="4" id="KW-1133">Transmembrane helix</keyword>
<feature type="region of interest" description="Disordered" evidence="7">
    <location>
        <begin position="179"/>
        <end position="210"/>
    </location>
</feature>
<feature type="domain" description="WSC" evidence="9">
    <location>
        <begin position="217"/>
        <end position="319"/>
    </location>
</feature>
<dbReference type="SMART" id="SM00321">
    <property type="entry name" value="WSC"/>
    <property type="match status" value="1"/>
</dbReference>
<dbReference type="InterPro" id="IPR002889">
    <property type="entry name" value="WSC_carb-bd"/>
</dbReference>
<dbReference type="InterPro" id="IPR057231">
    <property type="entry name" value="DUF7909"/>
</dbReference>
<evidence type="ECO:0000313" key="11">
    <source>
        <dbReference type="Proteomes" id="UP000824998"/>
    </source>
</evidence>
<comment type="subcellular location">
    <subcellularLocation>
        <location evidence="1">Membrane</location>
        <topology evidence="1">Single-pass membrane protein</topology>
    </subcellularLocation>
</comment>
<sequence length="331" mass="34977">MQRNLAAALLAFVTDSMACTLPTTTLSNTITEGFGLLIQNPAFPVIHDRYMNLAIAGGGDKHLFLSPVPEPAFNMVLGEGVLAQGGIHALIGGERNEPRAIFQPIWSCDTDTDNVVVQLAFQTWQGALFGGLICVRQASGFRGYEFRYSPPANPAYDPTNPCMPVTMVVVSSTSLTLLTTTPTTTSPSTSDSTSSSSTSTSTSTSSPLPYTDMTSKGFSFLGCSPEERRATDGPGRTLNGALYAEDTLTNGKCIDFCVSNGYLYAGSEYARECWCGNTVAPGRVPATTKASLANCSKRCGGDASEYCGGDAWLSLYRKCDVGGACVNAVFT</sequence>
<gene>
    <name evidence="10" type="ORF">BJ875DRAFT_501764</name>
</gene>
<keyword evidence="3 8" id="KW-0732">Signal</keyword>
<dbReference type="PROSITE" id="PS51212">
    <property type="entry name" value="WSC"/>
    <property type="match status" value="1"/>
</dbReference>
<organism evidence="10 11">
    <name type="scientific">Amylocarpus encephaloides</name>
    <dbReference type="NCBI Taxonomy" id="45428"/>
    <lineage>
        <taxon>Eukaryota</taxon>
        <taxon>Fungi</taxon>
        <taxon>Dikarya</taxon>
        <taxon>Ascomycota</taxon>
        <taxon>Pezizomycotina</taxon>
        <taxon>Leotiomycetes</taxon>
        <taxon>Helotiales</taxon>
        <taxon>Helotiales incertae sedis</taxon>
        <taxon>Amylocarpus</taxon>
    </lineage>
</organism>
<evidence type="ECO:0000256" key="6">
    <source>
        <dbReference type="ARBA" id="ARBA00023180"/>
    </source>
</evidence>
<dbReference type="EMBL" id="MU251364">
    <property type="protein sequence ID" value="KAG9238908.1"/>
    <property type="molecule type" value="Genomic_DNA"/>
</dbReference>
<feature type="chain" id="PRO_5040167867" evidence="8">
    <location>
        <begin position="19"/>
        <end position="331"/>
    </location>
</feature>
<dbReference type="PANTHER" id="PTHR24269:SF16">
    <property type="entry name" value="PROTEIN SLG1"/>
    <property type="match status" value="1"/>
</dbReference>
<keyword evidence="5" id="KW-0472">Membrane</keyword>
<evidence type="ECO:0000256" key="3">
    <source>
        <dbReference type="ARBA" id="ARBA00022729"/>
    </source>
</evidence>
<evidence type="ECO:0000256" key="7">
    <source>
        <dbReference type="SAM" id="MobiDB-lite"/>
    </source>
</evidence>
<dbReference type="Pfam" id="PF25486">
    <property type="entry name" value="DUF7909"/>
    <property type="match status" value="1"/>
</dbReference>
<dbReference type="AlphaFoldDB" id="A0A9P7YTQ1"/>
<feature type="compositionally biased region" description="Low complexity" evidence="7">
    <location>
        <begin position="179"/>
        <end position="209"/>
    </location>
</feature>
<keyword evidence="2" id="KW-0812">Transmembrane</keyword>
<evidence type="ECO:0000256" key="4">
    <source>
        <dbReference type="ARBA" id="ARBA00022989"/>
    </source>
</evidence>
<feature type="signal peptide" evidence="8">
    <location>
        <begin position="1"/>
        <end position="18"/>
    </location>
</feature>
<dbReference type="PANTHER" id="PTHR24269">
    <property type="entry name" value="KREMEN PROTEIN"/>
    <property type="match status" value="1"/>
</dbReference>
<dbReference type="Proteomes" id="UP000824998">
    <property type="component" value="Unassembled WGS sequence"/>
</dbReference>
<evidence type="ECO:0000256" key="2">
    <source>
        <dbReference type="ARBA" id="ARBA00022692"/>
    </source>
</evidence>
<dbReference type="OrthoDB" id="2019572at2759"/>
<protein>
    <submittedName>
        <fullName evidence="10">WSC domain-containing protein</fullName>
    </submittedName>
</protein>
<reference evidence="10" key="1">
    <citation type="journal article" date="2021" name="IMA Fungus">
        <title>Genomic characterization of three marine fungi, including Emericellopsis atlantica sp. nov. with signatures of a generalist lifestyle and marine biomass degradation.</title>
        <authorList>
            <person name="Hagestad O.C."/>
            <person name="Hou L."/>
            <person name="Andersen J.H."/>
            <person name="Hansen E.H."/>
            <person name="Altermark B."/>
            <person name="Li C."/>
            <person name="Kuhnert E."/>
            <person name="Cox R.J."/>
            <person name="Crous P.W."/>
            <person name="Spatafora J.W."/>
            <person name="Lail K."/>
            <person name="Amirebrahimi M."/>
            <person name="Lipzen A."/>
            <person name="Pangilinan J."/>
            <person name="Andreopoulos W."/>
            <person name="Hayes R.D."/>
            <person name="Ng V."/>
            <person name="Grigoriev I.V."/>
            <person name="Jackson S.A."/>
            <person name="Sutton T.D.S."/>
            <person name="Dobson A.D.W."/>
            <person name="Rama T."/>
        </authorList>
    </citation>
    <scope>NUCLEOTIDE SEQUENCE</scope>
    <source>
        <strain evidence="10">TRa018bII</strain>
    </source>
</reference>
<name>A0A9P7YTQ1_9HELO</name>